<comment type="caution">
    <text evidence="2">The sequence shown here is derived from an EMBL/GenBank/DDBJ whole genome shotgun (WGS) entry which is preliminary data.</text>
</comment>
<organism evidence="2 3">
    <name type="scientific">Nelumbo nucifera</name>
    <name type="common">Sacred lotus</name>
    <dbReference type="NCBI Taxonomy" id="4432"/>
    <lineage>
        <taxon>Eukaryota</taxon>
        <taxon>Viridiplantae</taxon>
        <taxon>Streptophyta</taxon>
        <taxon>Embryophyta</taxon>
        <taxon>Tracheophyta</taxon>
        <taxon>Spermatophyta</taxon>
        <taxon>Magnoliopsida</taxon>
        <taxon>Proteales</taxon>
        <taxon>Nelumbonaceae</taxon>
        <taxon>Nelumbo</taxon>
    </lineage>
</organism>
<feature type="transmembrane region" description="Helical" evidence="1">
    <location>
        <begin position="110"/>
        <end position="131"/>
    </location>
</feature>
<dbReference type="Proteomes" id="UP000607653">
    <property type="component" value="Unassembled WGS sequence"/>
</dbReference>
<gene>
    <name evidence="2" type="ORF">HUJ06_010053</name>
</gene>
<evidence type="ECO:0000313" key="3">
    <source>
        <dbReference type="Proteomes" id="UP000607653"/>
    </source>
</evidence>
<proteinExistence type="predicted"/>
<reference evidence="2 3" key="1">
    <citation type="journal article" date="2020" name="Mol. Biol. Evol.">
        <title>Distinct Expression and Methylation Patterns for Genes with Different Fates following a Single Whole-Genome Duplication in Flowering Plants.</title>
        <authorList>
            <person name="Shi T."/>
            <person name="Rahmani R.S."/>
            <person name="Gugger P.F."/>
            <person name="Wang M."/>
            <person name="Li H."/>
            <person name="Zhang Y."/>
            <person name="Li Z."/>
            <person name="Wang Q."/>
            <person name="Van de Peer Y."/>
            <person name="Marchal K."/>
            <person name="Chen J."/>
        </authorList>
    </citation>
    <scope>NUCLEOTIDE SEQUENCE [LARGE SCALE GENOMIC DNA]</scope>
    <source>
        <tissue evidence="2">Leaf</tissue>
    </source>
</reference>
<keyword evidence="1" id="KW-0812">Transmembrane</keyword>
<dbReference type="AlphaFoldDB" id="A0A822YFK2"/>
<sequence length="157" mass="18067">MNTSVASFSRFWCWVQVYHTQISGKLSLERGGSRLTECSRCVVYSTLAVIIKKNVFRSCGLLVINFFLLSVPGISVSYTNIWKIVFGGVTSGLTEYSRFMVYERVITNKIIWLVMILELIELTQNVGYHIFLKPPPIFFFMFMEKGDVMDMLQFSNS</sequence>
<keyword evidence="3" id="KW-1185">Reference proteome</keyword>
<keyword evidence="1" id="KW-0472">Membrane</keyword>
<keyword evidence="1" id="KW-1133">Transmembrane helix</keyword>
<feature type="transmembrane region" description="Helical" evidence="1">
    <location>
        <begin position="55"/>
        <end position="75"/>
    </location>
</feature>
<evidence type="ECO:0000256" key="1">
    <source>
        <dbReference type="SAM" id="Phobius"/>
    </source>
</evidence>
<accession>A0A822YFK2</accession>
<protein>
    <submittedName>
        <fullName evidence="2">Uncharacterized protein</fullName>
    </submittedName>
</protein>
<evidence type="ECO:0000313" key="2">
    <source>
        <dbReference type="EMBL" id="DAD31202.1"/>
    </source>
</evidence>
<name>A0A822YFK2_NELNU</name>
<dbReference type="EMBL" id="DUZY01000003">
    <property type="protein sequence ID" value="DAD31202.1"/>
    <property type="molecule type" value="Genomic_DNA"/>
</dbReference>